<feature type="domain" description="N-acetyltransferase" evidence="3">
    <location>
        <begin position="1"/>
        <end position="141"/>
    </location>
</feature>
<dbReference type="EMBL" id="SWBQ01000003">
    <property type="protein sequence ID" value="TKC06342.1"/>
    <property type="molecule type" value="Genomic_DNA"/>
</dbReference>
<proteinExistence type="predicted"/>
<protein>
    <submittedName>
        <fullName evidence="4">GNAT family N-acetyltransferase</fullName>
    </submittedName>
</protein>
<dbReference type="InterPro" id="IPR017255">
    <property type="entry name" value="AcTrfase_GNAT_prd"/>
</dbReference>
<dbReference type="Pfam" id="PF00583">
    <property type="entry name" value="Acetyltransf_1"/>
    <property type="match status" value="1"/>
</dbReference>
<dbReference type="InterPro" id="IPR016181">
    <property type="entry name" value="Acyl_CoA_acyltransferase"/>
</dbReference>
<keyword evidence="5" id="KW-1185">Reference proteome</keyword>
<evidence type="ECO:0000313" key="4">
    <source>
        <dbReference type="EMBL" id="TKC06342.1"/>
    </source>
</evidence>
<dbReference type="PANTHER" id="PTHR43877">
    <property type="entry name" value="AMINOALKYLPHOSPHONATE N-ACETYLTRANSFERASE-RELATED-RELATED"/>
    <property type="match status" value="1"/>
</dbReference>
<dbReference type="InterPro" id="IPR050832">
    <property type="entry name" value="Bact_Acetyltransf"/>
</dbReference>
<organism evidence="4 5">
    <name type="scientific">Pedobacter frigoris</name>
    <dbReference type="NCBI Taxonomy" id="2571272"/>
    <lineage>
        <taxon>Bacteria</taxon>
        <taxon>Pseudomonadati</taxon>
        <taxon>Bacteroidota</taxon>
        <taxon>Sphingobacteriia</taxon>
        <taxon>Sphingobacteriales</taxon>
        <taxon>Sphingobacteriaceae</taxon>
        <taxon>Pedobacter</taxon>
    </lineage>
</organism>
<dbReference type="Proteomes" id="UP000307244">
    <property type="component" value="Unassembled WGS sequence"/>
</dbReference>
<evidence type="ECO:0000256" key="1">
    <source>
        <dbReference type="ARBA" id="ARBA00022679"/>
    </source>
</evidence>
<dbReference type="SUPFAM" id="SSF55729">
    <property type="entry name" value="Acyl-CoA N-acyltransferases (Nat)"/>
    <property type="match status" value="1"/>
</dbReference>
<dbReference type="Gene3D" id="3.40.630.30">
    <property type="match status" value="1"/>
</dbReference>
<accession>A0A4U1CGJ9</accession>
<keyword evidence="2" id="KW-0012">Acyltransferase</keyword>
<reference evidence="4 5" key="1">
    <citation type="submission" date="2019-04" db="EMBL/GenBank/DDBJ databases">
        <title>Pedobacter sp. RP-3-15 sp. nov., isolated from Arctic soil.</title>
        <authorList>
            <person name="Dahal R.H."/>
            <person name="Kim D.-U."/>
        </authorList>
    </citation>
    <scope>NUCLEOTIDE SEQUENCE [LARGE SCALE GENOMIC DNA]</scope>
    <source>
        <strain evidence="4 5">RP-3-15</strain>
    </source>
</reference>
<dbReference type="InterPro" id="IPR000182">
    <property type="entry name" value="GNAT_dom"/>
</dbReference>
<keyword evidence="1 4" id="KW-0808">Transferase</keyword>
<evidence type="ECO:0000259" key="3">
    <source>
        <dbReference type="PROSITE" id="PS51186"/>
    </source>
</evidence>
<dbReference type="CDD" id="cd04301">
    <property type="entry name" value="NAT_SF"/>
    <property type="match status" value="1"/>
</dbReference>
<comment type="caution">
    <text evidence="4">The sequence shown here is derived from an EMBL/GenBank/DDBJ whole genome shotgun (WGS) entry which is preliminary data.</text>
</comment>
<dbReference type="RefSeq" id="WP_136836601.1">
    <property type="nucleotide sequence ID" value="NZ_SWBQ01000003.1"/>
</dbReference>
<name>A0A4U1CGJ9_9SPHI</name>
<sequence length="141" mass="16080">MSIRTAAAGDAKAIQDLMNQLGYPTEDGFIEKRLEVLSKNLEHTDLIYELEGAVVGFISIHFIPQIAFDGEYAVINYFVVDDQVRSQGVGKALEERCTELATARKCKRILVHSNARRTDAHRFYLRQGFIEYPKDFIKKLL</sequence>
<evidence type="ECO:0000313" key="5">
    <source>
        <dbReference type="Proteomes" id="UP000307244"/>
    </source>
</evidence>
<evidence type="ECO:0000256" key="2">
    <source>
        <dbReference type="ARBA" id="ARBA00023315"/>
    </source>
</evidence>
<dbReference type="GO" id="GO:0016747">
    <property type="term" value="F:acyltransferase activity, transferring groups other than amino-acyl groups"/>
    <property type="evidence" value="ECO:0007669"/>
    <property type="project" value="InterPro"/>
</dbReference>
<gene>
    <name evidence="4" type="ORF">FA047_13605</name>
</gene>
<dbReference type="OrthoDB" id="9792929at2"/>
<dbReference type="PIRSF" id="PIRSF037663">
    <property type="entry name" value="Acetyltransf_GNAT_prd"/>
    <property type="match status" value="1"/>
</dbReference>
<dbReference type="AlphaFoldDB" id="A0A4U1CGJ9"/>
<dbReference type="PROSITE" id="PS51186">
    <property type="entry name" value="GNAT"/>
    <property type="match status" value="1"/>
</dbReference>